<sequence length="254" mass="28948">MSKLWLLSISLLAFNAAYATEDANKDKDIEVPSPWDTQVEFGYQAHSGNTTSEALNSRLKSEYTSGRYRTTGDWKFYRLEKNGKETKRQSTYSLQSDYKLGSDTYLYSSFKGMDSQYTAYFKDFTVSGGLGYQVANSKNLLLEVELGPGYRYQEPNLDEIDDDDIVFPDVVQEPIFRTNVRGNWQVLDNLKFGIDITHVTGESNTMWDSDISITNNITDDIALKLSQSRQYHDKVPEGLSKADSIFSINLLFIF</sequence>
<evidence type="ECO:0000256" key="1">
    <source>
        <dbReference type="SAM" id="SignalP"/>
    </source>
</evidence>
<dbReference type="RefSeq" id="WP_042490281.1">
    <property type="nucleotide sequence ID" value="NZ_CBCRWT010000067.1"/>
</dbReference>
<reference evidence="2 3" key="1">
    <citation type="submission" date="2018-01" db="EMBL/GenBank/DDBJ databases">
        <title>Draft genome sequences of six Vibrio diazotrophicus strains isolated from deep-sea sediments of the Baltic Sea.</title>
        <authorList>
            <person name="Castillo D."/>
            <person name="Vandieken V."/>
            <person name="Chiang O."/>
            <person name="Middelboe M."/>
        </authorList>
    </citation>
    <scope>NUCLEOTIDE SEQUENCE [LARGE SCALE GENOMIC DNA]</scope>
    <source>
        <strain evidence="2 3">60.27F</strain>
    </source>
</reference>
<evidence type="ECO:0000313" key="2">
    <source>
        <dbReference type="EMBL" id="PNI00751.1"/>
    </source>
</evidence>
<proteinExistence type="predicted"/>
<protein>
    <submittedName>
        <fullName evidence="2">DUF481 domain-containing protein</fullName>
    </submittedName>
</protein>
<gene>
    <name evidence="2" type="ORF">C1N32_21145</name>
</gene>
<comment type="caution">
    <text evidence="2">The sequence shown here is derived from an EMBL/GenBank/DDBJ whole genome shotgun (WGS) entry which is preliminary data.</text>
</comment>
<dbReference type="OrthoDB" id="7625761at2"/>
<name>A0A2J8HRG4_VIBDI</name>
<dbReference type="AlphaFoldDB" id="A0A2J8HRG4"/>
<organism evidence="2 3">
    <name type="scientific">Vibrio diazotrophicus</name>
    <dbReference type="NCBI Taxonomy" id="685"/>
    <lineage>
        <taxon>Bacteria</taxon>
        <taxon>Pseudomonadati</taxon>
        <taxon>Pseudomonadota</taxon>
        <taxon>Gammaproteobacteria</taxon>
        <taxon>Vibrionales</taxon>
        <taxon>Vibrionaceae</taxon>
        <taxon>Vibrio</taxon>
    </lineage>
</organism>
<dbReference type="Pfam" id="PF04338">
    <property type="entry name" value="DUF481"/>
    <property type="match status" value="1"/>
</dbReference>
<dbReference type="InterPro" id="IPR007433">
    <property type="entry name" value="DUF481"/>
</dbReference>
<dbReference type="EMBL" id="POSK01000026">
    <property type="protein sequence ID" value="PNI00751.1"/>
    <property type="molecule type" value="Genomic_DNA"/>
</dbReference>
<evidence type="ECO:0000313" key="3">
    <source>
        <dbReference type="Proteomes" id="UP000236449"/>
    </source>
</evidence>
<feature type="chain" id="PRO_5014441066" evidence="1">
    <location>
        <begin position="20"/>
        <end position="254"/>
    </location>
</feature>
<keyword evidence="1" id="KW-0732">Signal</keyword>
<accession>A0A2J8HRG4</accession>
<feature type="signal peptide" evidence="1">
    <location>
        <begin position="1"/>
        <end position="19"/>
    </location>
</feature>
<dbReference type="GeneID" id="94025890"/>
<dbReference type="Proteomes" id="UP000236449">
    <property type="component" value="Unassembled WGS sequence"/>
</dbReference>